<feature type="domain" description="Helix-hairpin-helix DNA-binding motif class 1" evidence="7">
    <location>
        <begin position="72"/>
        <end position="91"/>
    </location>
</feature>
<keyword evidence="1 6" id="KW-0963">Cytoplasm</keyword>
<comment type="caution">
    <text evidence="8">The sequence shown here is derived from an EMBL/GenBank/DDBJ whole genome shotgun (WGS) entry which is preliminary data.</text>
</comment>
<comment type="similarity">
    <text evidence="6">Belongs to the RuvA family.</text>
</comment>
<comment type="caution">
    <text evidence="6">Lacks conserved residue(s) required for the propagation of feature annotation.</text>
</comment>
<dbReference type="GO" id="GO:0048476">
    <property type="term" value="C:Holliday junction resolvase complex"/>
    <property type="evidence" value="ECO:0007669"/>
    <property type="project" value="UniProtKB-UniRule"/>
</dbReference>
<dbReference type="GO" id="GO:0005524">
    <property type="term" value="F:ATP binding"/>
    <property type="evidence" value="ECO:0007669"/>
    <property type="project" value="InterPro"/>
</dbReference>
<dbReference type="SMART" id="SM00278">
    <property type="entry name" value="HhH1"/>
    <property type="match status" value="2"/>
</dbReference>
<accession>A0A8H2QRY1</accession>
<keyword evidence="2 6" id="KW-0227">DNA damage</keyword>
<dbReference type="Pfam" id="PF01330">
    <property type="entry name" value="RuvA_N"/>
    <property type="match status" value="1"/>
</dbReference>
<evidence type="ECO:0000256" key="2">
    <source>
        <dbReference type="ARBA" id="ARBA00022763"/>
    </source>
</evidence>
<dbReference type="GO" id="GO:0009379">
    <property type="term" value="C:Holliday junction helicase complex"/>
    <property type="evidence" value="ECO:0007669"/>
    <property type="project" value="InterPro"/>
</dbReference>
<keyword evidence="8" id="KW-0378">Hydrolase</keyword>
<dbReference type="RefSeq" id="WP_131748909.1">
    <property type="nucleotide sequence ID" value="NZ_CAACYI010000001.1"/>
</dbReference>
<protein>
    <recommendedName>
        <fullName evidence="6">Holliday junction branch migration complex subunit RuvA</fullName>
    </recommendedName>
</protein>
<evidence type="ECO:0000256" key="6">
    <source>
        <dbReference type="HAMAP-Rule" id="MF_00031"/>
    </source>
</evidence>
<evidence type="ECO:0000313" key="9">
    <source>
        <dbReference type="Proteomes" id="UP000377798"/>
    </source>
</evidence>
<dbReference type="InterPro" id="IPR003583">
    <property type="entry name" value="Hlx-hairpin-Hlx_DNA-bd_motif"/>
</dbReference>
<dbReference type="CDD" id="cd14332">
    <property type="entry name" value="UBA_RuvA_C"/>
    <property type="match status" value="1"/>
</dbReference>
<dbReference type="AlphaFoldDB" id="A0A8H2QRY1"/>
<evidence type="ECO:0000259" key="7">
    <source>
        <dbReference type="SMART" id="SM00278"/>
    </source>
</evidence>
<proteinExistence type="inferred from homology"/>
<dbReference type="GO" id="GO:0005737">
    <property type="term" value="C:cytoplasm"/>
    <property type="evidence" value="ECO:0007669"/>
    <property type="project" value="UniProtKB-SubCell"/>
</dbReference>
<dbReference type="Pfam" id="PF07499">
    <property type="entry name" value="RuvA_C"/>
    <property type="match status" value="1"/>
</dbReference>
<dbReference type="GO" id="GO:0009378">
    <property type="term" value="F:four-way junction helicase activity"/>
    <property type="evidence" value="ECO:0007669"/>
    <property type="project" value="InterPro"/>
</dbReference>
<dbReference type="Proteomes" id="UP000377798">
    <property type="component" value="Unassembled WGS sequence"/>
</dbReference>
<keyword evidence="9" id="KW-1185">Reference proteome</keyword>
<dbReference type="Gene3D" id="1.10.8.10">
    <property type="entry name" value="DNA helicase RuvA subunit, C-terminal domain"/>
    <property type="match status" value="1"/>
</dbReference>
<dbReference type="InterPro" id="IPR010994">
    <property type="entry name" value="RuvA_2-like"/>
</dbReference>
<dbReference type="InterPro" id="IPR011114">
    <property type="entry name" value="RuvA_C"/>
</dbReference>
<gene>
    <name evidence="6 8" type="primary">ruvA</name>
    <name evidence="8" type="ORF">NCTC13150_00838</name>
</gene>
<dbReference type="Pfam" id="PF14520">
    <property type="entry name" value="HHH_5"/>
    <property type="match status" value="1"/>
</dbReference>
<dbReference type="EMBL" id="CAACYI010000001">
    <property type="protein sequence ID" value="VFB16316.1"/>
    <property type="molecule type" value="Genomic_DNA"/>
</dbReference>
<dbReference type="Gene3D" id="1.10.150.20">
    <property type="entry name" value="5' to 3' exonuclease, C-terminal subdomain"/>
    <property type="match status" value="1"/>
</dbReference>
<dbReference type="InterPro" id="IPR012340">
    <property type="entry name" value="NA-bd_OB-fold"/>
</dbReference>
<comment type="subunit">
    <text evidence="6">Homotetramer. Forms an RuvA(8)-RuvB(12)-Holliday junction (HJ) complex. HJ DNA is sandwiched between 2 RuvA tetramers; dsDNA enters through RuvA and exits via RuvB. An RuvB hexamer assembles on each DNA strand where it exits the tetramer. Each RuvB hexamer is contacted by two RuvA subunits (via domain III) on 2 adjacent RuvB subunits; this complex drives branch migration. In the full resolvosome a probable DNA-RuvA(4)-RuvB(12)-RuvC(2) complex forms which resolves the HJ.</text>
</comment>
<evidence type="ECO:0000256" key="5">
    <source>
        <dbReference type="ARBA" id="ARBA00023204"/>
    </source>
</evidence>
<dbReference type="HAMAP" id="MF_00031">
    <property type="entry name" value="DNA_HJ_migration_RuvA"/>
    <property type="match status" value="1"/>
</dbReference>
<dbReference type="GO" id="GO:0016787">
    <property type="term" value="F:hydrolase activity"/>
    <property type="evidence" value="ECO:0007669"/>
    <property type="project" value="UniProtKB-KW"/>
</dbReference>
<keyword evidence="8" id="KW-0347">Helicase</keyword>
<dbReference type="GO" id="GO:0000400">
    <property type="term" value="F:four-way junction DNA binding"/>
    <property type="evidence" value="ECO:0007669"/>
    <property type="project" value="UniProtKB-UniRule"/>
</dbReference>
<keyword evidence="8" id="KW-0547">Nucleotide-binding</keyword>
<feature type="domain" description="Helix-hairpin-helix DNA-binding motif class 1" evidence="7">
    <location>
        <begin position="107"/>
        <end position="126"/>
    </location>
</feature>
<dbReference type="SUPFAM" id="SSF47781">
    <property type="entry name" value="RuvA domain 2-like"/>
    <property type="match status" value="1"/>
</dbReference>
<dbReference type="InterPro" id="IPR000085">
    <property type="entry name" value="RuvA"/>
</dbReference>
<evidence type="ECO:0000256" key="4">
    <source>
        <dbReference type="ARBA" id="ARBA00023172"/>
    </source>
</evidence>
<comment type="subcellular location">
    <subcellularLocation>
        <location evidence="6">Cytoplasm</location>
    </subcellularLocation>
</comment>
<dbReference type="InterPro" id="IPR013849">
    <property type="entry name" value="DNA_helicase_Holl-junc_RuvA_I"/>
</dbReference>
<keyword evidence="3 6" id="KW-0238">DNA-binding</keyword>
<dbReference type="InterPro" id="IPR036267">
    <property type="entry name" value="RuvA_C_sf"/>
</dbReference>
<sequence length="192" mass="21312">MIDYIKGSIYQITNDAVVIDKGGIGIKILMPSTSLKKLSEGQETTIYTDLVVREDDISLYGFIDLHERQMYQLLITVSGIGPKVAMNILGGMNSSLLQKSILLEDLSILTQAPGVGKKTAQRIVVELKDKLSKMDSFVPSDVEVQQIHSLDNPALEALIQLGYQEKEANKMLQGIDKDQPIELILRQALKNR</sequence>
<keyword evidence="8" id="KW-0067">ATP-binding</keyword>
<dbReference type="NCBIfam" id="TIGR00084">
    <property type="entry name" value="ruvA"/>
    <property type="match status" value="1"/>
</dbReference>
<evidence type="ECO:0000256" key="1">
    <source>
        <dbReference type="ARBA" id="ARBA00022490"/>
    </source>
</evidence>
<name>A0A8H2QRY1_9FIRM</name>
<organism evidence="8 9">
    <name type="scientific">Urinicoccus massiliensis</name>
    <dbReference type="NCBI Taxonomy" id="1723382"/>
    <lineage>
        <taxon>Bacteria</taxon>
        <taxon>Bacillati</taxon>
        <taxon>Bacillota</taxon>
        <taxon>Tissierellia</taxon>
        <taxon>Tissierellales</taxon>
        <taxon>Peptoniphilaceae</taxon>
        <taxon>Urinicoccus</taxon>
    </lineage>
</organism>
<comment type="function">
    <text evidence="6">The RuvA-RuvB-RuvC complex processes Holliday junction (HJ) DNA during genetic recombination and DNA repair, while the RuvA-RuvB complex plays an important role in the rescue of blocked DNA replication forks via replication fork reversal (RFR). RuvA specifically binds to HJ cruciform DNA, conferring on it an open structure. The RuvB hexamer acts as an ATP-dependent pump, pulling dsDNA into and through the RuvAB complex. HJ branch migration allows RuvC to scan DNA until it finds its consensus sequence, where it cleaves and resolves the cruciform DNA.</text>
</comment>
<comment type="domain">
    <text evidence="6">Has three domains with a flexible linker between the domains II and III and assumes an 'L' shape. Domain III is highly mobile and contacts RuvB.</text>
</comment>
<reference evidence="8 9" key="1">
    <citation type="submission" date="2019-02" db="EMBL/GenBank/DDBJ databases">
        <authorList>
            <consortium name="Pathogen Informatics"/>
        </authorList>
    </citation>
    <scope>NUCLEOTIDE SEQUENCE [LARGE SCALE GENOMIC DNA]</scope>
    <source>
        <strain evidence="8 9">3012STDY7089603</strain>
    </source>
</reference>
<evidence type="ECO:0000256" key="3">
    <source>
        <dbReference type="ARBA" id="ARBA00023125"/>
    </source>
</evidence>
<dbReference type="GO" id="GO:0006310">
    <property type="term" value="P:DNA recombination"/>
    <property type="evidence" value="ECO:0007669"/>
    <property type="project" value="UniProtKB-UniRule"/>
</dbReference>
<dbReference type="SUPFAM" id="SSF46929">
    <property type="entry name" value="DNA helicase RuvA subunit, C-terminal domain"/>
    <property type="match status" value="1"/>
</dbReference>
<dbReference type="GO" id="GO:0006281">
    <property type="term" value="P:DNA repair"/>
    <property type="evidence" value="ECO:0007669"/>
    <property type="project" value="UniProtKB-UniRule"/>
</dbReference>
<evidence type="ECO:0000313" key="8">
    <source>
        <dbReference type="EMBL" id="VFB16316.1"/>
    </source>
</evidence>
<keyword evidence="5 6" id="KW-0234">DNA repair</keyword>
<feature type="region of interest" description="Domain III" evidence="6">
    <location>
        <begin position="142"/>
        <end position="192"/>
    </location>
</feature>
<dbReference type="Gene3D" id="2.40.50.140">
    <property type="entry name" value="Nucleic acid-binding proteins"/>
    <property type="match status" value="1"/>
</dbReference>
<keyword evidence="4 6" id="KW-0233">DNA recombination</keyword>
<dbReference type="SUPFAM" id="SSF50249">
    <property type="entry name" value="Nucleic acid-binding proteins"/>
    <property type="match status" value="1"/>
</dbReference>